<feature type="transmembrane region" description="Helical" evidence="1">
    <location>
        <begin position="347"/>
        <end position="371"/>
    </location>
</feature>
<gene>
    <name evidence="2" type="ORF">HF964_03645</name>
</gene>
<reference evidence="2 3" key="1">
    <citation type="submission" date="2020-04" db="EMBL/GenBank/DDBJ databases">
        <title>MicrobeNet Type strains.</title>
        <authorList>
            <person name="Nicholson A.C."/>
        </authorList>
    </citation>
    <scope>NUCLEOTIDE SEQUENCE [LARGE SCALE GENOMIC DNA]</scope>
    <source>
        <strain evidence="2 3">CCUG 61472</strain>
    </source>
</reference>
<dbReference type="EMBL" id="JAAXPN010000002">
    <property type="protein sequence ID" value="NKZ23904.1"/>
    <property type="molecule type" value="Genomic_DNA"/>
</dbReference>
<feature type="transmembrane region" description="Helical" evidence="1">
    <location>
        <begin position="231"/>
        <end position="255"/>
    </location>
</feature>
<feature type="transmembrane region" description="Helical" evidence="1">
    <location>
        <begin position="321"/>
        <end position="341"/>
    </location>
</feature>
<feature type="transmembrane region" description="Helical" evidence="1">
    <location>
        <begin position="525"/>
        <end position="546"/>
    </location>
</feature>
<keyword evidence="1" id="KW-0812">Transmembrane</keyword>
<protein>
    <recommendedName>
        <fullName evidence="4">Membrane protein 6-pyruvoyl-tetrahydropterin synthase-related domain-containing protein</fullName>
    </recommendedName>
</protein>
<name>A0A7X6N270_9LACO</name>
<accession>A0A7X6N270</accession>
<organism evidence="2 3">
    <name type="scientific">Periweissella fabalis</name>
    <dbReference type="NCBI Taxonomy" id="1070421"/>
    <lineage>
        <taxon>Bacteria</taxon>
        <taxon>Bacillati</taxon>
        <taxon>Bacillota</taxon>
        <taxon>Bacilli</taxon>
        <taxon>Lactobacillales</taxon>
        <taxon>Lactobacillaceae</taxon>
        <taxon>Periweissella</taxon>
    </lineage>
</organism>
<keyword evidence="1" id="KW-0472">Membrane</keyword>
<evidence type="ECO:0008006" key="4">
    <source>
        <dbReference type="Google" id="ProtNLM"/>
    </source>
</evidence>
<feature type="transmembrane region" description="Helical" evidence="1">
    <location>
        <begin position="160"/>
        <end position="180"/>
    </location>
</feature>
<feature type="transmembrane region" description="Helical" evidence="1">
    <location>
        <begin position="106"/>
        <end position="124"/>
    </location>
</feature>
<keyword evidence="1" id="KW-1133">Transmembrane helix</keyword>
<feature type="transmembrane region" description="Helical" evidence="1">
    <location>
        <begin position="186"/>
        <end position="219"/>
    </location>
</feature>
<evidence type="ECO:0000313" key="3">
    <source>
        <dbReference type="Proteomes" id="UP000549765"/>
    </source>
</evidence>
<feature type="transmembrane region" description="Helical" evidence="1">
    <location>
        <begin position="378"/>
        <end position="399"/>
    </location>
</feature>
<dbReference type="AlphaFoldDB" id="A0A7X6N270"/>
<comment type="caution">
    <text evidence="2">The sequence shown here is derived from an EMBL/GenBank/DDBJ whole genome shotgun (WGS) entry which is preliminary data.</text>
</comment>
<proteinExistence type="predicted"/>
<feature type="transmembrane region" description="Helical" evidence="1">
    <location>
        <begin position="20"/>
        <end position="39"/>
    </location>
</feature>
<dbReference type="Proteomes" id="UP000549765">
    <property type="component" value="Unassembled WGS sequence"/>
</dbReference>
<dbReference type="RefSeq" id="WP_168721703.1">
    <property type="nucleotide sequence ID" value="NZ_JAAXPN010000002.1"/>
</dbReference>
<keyword evidence="3" id="KW-1185">Reference proteome</keyword>
<feature type="transmembrane region" description="Helical" evidence="1">
    <location>
        <begin position="130"/>
        <end position="148"/>
    </location>
</feature>
<evidence type="ECO:0000256" key="1">
    <source>
        <dbReference type="SAM" id="Phobius"/>
    </source>
</evidence>
<feature type="transmembrane region" description="Helical" evidence="1">
    <location>
        <begin position="78"/>
        <end position="97"/>
    </location>
</feature>
<feature type="transmembrane region" description="Helical" evidence="1">
    <location>
        <begin position="291"/>
        <end position="309"/>
    </location>
</feature>
<evidence type="ECO:0000313" key="2">
    <source>
        <dbReference type="EMBL" id="NKZ23904.1"/>
    </source>
</evidence>
<sequence>MINIFNFQVFKNRYHLTNFLILLCLALIASYVPFLGHFVNISHDGVYHLARFQQITEAFKAGEIPQVLNFKYVSPSSYSGVAINSFYPWITGLIFIIPNLIFHNPLWAIACGYVILNFITLLSIHQLLTYLKVNGLALYTGIIIYEFNNFHMLDLYSRMAIGEVIAYAFFPLVILGLLMIEHHNKYVYLFLGLSLGLIINTHILSFIIALILVVIYGLIIIFKRTDFKYKFIQLIKAGITSFILGFYVIYNIIFISMNNGFLSPPKYITPLNPDNTLQAILSNSLAEQQSAAWNLGAPVTILLLSLFILSLFKSATAWKRWIIASAILFFIIFSWLPYNLIATSPIGLIQFTARLLAIVVLLMAIGSSLFIQKGYLRWSSITIINIFIIAVSLTATYNFHYNYLYQNTGGHVKLSSSNYYQTLETTHTFTDYLPTKNKQSKIVALNGVDFNKATIVSKTTTIDSVSFKINSKSNQTITLPVALYKDLHYVIYTNGNKMSVSKSNIAAVKVKTGTNKIVVKSIGNYHLFALIISLFSLIGLLLYIFWSYIKNYNEIML</sequence>